<feature type="domain" description="Ribosomal RNA methyltransferase FtsJ" evidence="1">
    <location>
        <begin position="43"/>
        <end position="112"/>
    </location>
</feature>
<dbReference type="PANTHER" id="PTHR37524">
    <property type="entry name" value="RIBOSOMAL RNA LARGE SUBUNIT METHYLTRANSFERASE M"/>
    <property type="match status" value="1"/>
</dbReference>
<dbReference type="EMBL" id="JABXXQ010000138">
    <property type="protein sequence ID" value="NVN30347.1"/>
    <property type="molecule type" value="Genomic_DNA"/>
</dbReference>
<dbReference type="PANTHER" id="PTHR37524:SF2">
    <property type="entry name" value="RIBOSOMAL RNA METHYLTRANSFERASE FTSJ DOMAIN-CONTAINING PROTEIN"/>
    <property type="match status" value="1"/>
</dbReference>
<organism evidence="2 3">
    <name type="scientific">Endobacter medicaginis</name>
    <dbReference type="NCBI Taxonomy" id="1181271"/>
    <lineage>
        <taxon>Bacteria</taxon>
        <taxon>Pseudomonadati</taxon>
        <taxon>Pseudomonadota</taxon>
        <taxon>Alphaproteobacteria</taxon>
        <taxon>Acetobacterales</taxon>
        <taxon>Acetobacteraceae</taxon>
        <taxon>Endobacter</taxon>
    </lineage>
</organism>
<dbReference type="Gene3D" id="3.40.50.150">
    <property type="entry name" value="Vaccinia Virus protein VP39"/>
    <property type="match status" value="1"/>
</dbReference>
<dbReference type="RefSeq" id="WP_305144455.1">
    <property type="nucleotide sequence ID" value="NZ_JABXXQ010000138.1"/>
</dbReference>
<evidence type="ECO:0000313" key="3">
    <source>
        <dbReference type="Proteomes" id="UP000565205"/>
    </source>
</evidence>
<feature type="non-terminal residue" evidence="2">
    <location>
        <position position="1"/>
    </location>
</feature>
<sequence>APTAPLGAWTLLEPGLLLASPTRTSPFAAGVCRFEEDRTGPPSRAYLKLWEALARLGYWPLPGERCVDLGASPGGWSWALATLGAEVISVDRAPLDPAVASLPNVTVRQESAFGIEPFATDWLFSDIIAYPQRLHGLLSRWIDSALAPRIVCTIKYQGSTDHAATDALAALPGARLLHLSHNRHELTFFRDTTGGPAR</sequence>
<dbReference type="InterPro" id="IPR002877">
    <property type="entry name" value="RNA_MeTrfase_FtsJ_dom"/>
</dbReference>
<name>A0A850NWM1_9PROT</name>
<dbReference type="GO" id="GO:0008168">
    <property type="term" value="F:methyltransferase activity"/>
    <property type="evidence" value="ECO:0007669"/>
    <property type="project" value="InterPro"/>
</dbReference>
<dbReference type="Pfam" id="PF01728">
    <property type="entry name" value="FtsJ"/>
    <property type="match status" value="1"/>
</dbReference>
<proteinExistence type="predicted"/>
<dbReference type="SUPFAM" id="SSF53335">
    <property type="entry name" value="S-adenosyl-L-methionine-dependent methyltransferases"/>
    <property type="match status" value="1"/>
</dbReference>
<evidence type="ECO:0000259" key="1">
    <source>
        <dbReference type="Pfam" id="PF01728"/>
    </source>
</evidence>
<protein>
    <recommendedName>
        <fullName evidence="1">Ribosomal RNA methyltransferase FtsJ domain-containing protein</fullName>
    </recommendedName>
</protein>
<evidence type="ECO:0000313" key="2">
    <source>
        <dbReference type="EMBL" id="NVN30347.1"/>
    </source>
</evidence>
<comment type="caution">
    <text evidence="2">The sequence shown here is derived from an EMBL/GenBank/DDBJ whole genome shotgun (WGS) entry which is preliminary data.</text>
</comment>
<dbReference type="AlphaFoldDB" id="A0A850NWM1"/>
<reference evidence="2 3" key="1">
    <citation type="submission" date="2020-06" db="EMBL/GenBank/DDBJ databases">
        <title>Description of novel acetic acid bacteria.</title>
        <authorList>
            <person name="Sombolestani A."/>
        </authorList>
    </citation>
    <scope>NUCLEOTIDE SEQUENCE [LARGE SCALE GENOMIC DNA]</scope>
    <source>
        <strain evidence="2 3">LMG 26838</strain>
    </source>
</reference>
<dbReference type="Proteomes" id="UP000565205">
    <property type="component" value="Unassembled WGS sequence"/>
</dbReference>
<accession>A0A850NWM1</accession>
<dbReference type="GO" id="GO:0032259">
    <property type="term" value="P:methylation"/>
    <property type="evidence" value="ECO:0007669"/>
    <property type="project" value="InterPro"/>
</dbReference>
<dbReference type="InterPro" id="IPR029063">
    <property type="entry name" value="SAM-dependent_MTases_sf"/>
</dbReference>
<gene>
    <name evidence="2" type="ORF">HUK83_08370</name>
</gene>